<comment type="caution">
    <text evidence="2">The sequence shown here is derived from an EMBL/GenBank/DDBJ whole genome shotgun (WGS) entry which is preliminary data.</text>
</comment>
<evidence type="ECO:0000259" key="1">
    <source>
        <dbReference type="PROSITE" id="PS50943"/>
    </source>
</evidence>
<dbReference type="GO" id="GO:0003677">
    <property type="term" value="F:DNA binding"/>
    <property type="evidence" value="ECO:0007669"/>
    <property type="project" value="InterPro"/>
</dbReference>
<evidence type="ECO:0000313" key="2">
    <source>
        <dbReference type="EMBL" id="KGP70871.1"/>
    </source>
</evidence>
<dbReference type="Pfam" id="PF01381">
    <property type="entry name" value="HTH_3"/>
    <property type="match status" value="1"/>
</dbReference>
<proteinExistence type="predicted"/>
<gene>
    <name evidence="2" type="ORF">N782_03610</name>
</gene>
<dbReference type="InterPro" id="IPR001387">
    <property type="entry name" value="Cro/C1-type_HTH"/>
</dbReference>
<dbReference type="InterPro" id="IPR010982">
    <property type="entry name" value="Lambda_DNA-bd_dom_sf"/>
</dbReference>
<dbReference type="eggNOG" id="COG1476">
    <property type="taxonomic scope" value="Bacteria"/>
</dbReference>
<dbReference type="Proteomes" id="UP000030147">
    <property type="component" value="Unassembled WGS sequence"/>
</dbReference>
<reference evidence="2 3" key="1">
    <citation type="journal article" date="2015" name="Stand. Genomic Sci.">
        <title>High quality draft genome sequence of the moderately halophilic bacterium Pontibacillus yanchengensis Y32(T) and comparison among Pontibacillus genomes.</title>
        <authorList>
            <person name="Huang J."/>
            <person name="Qiao Z.X."/>
            <person name="Tang J.W."/>
            <person name="Wang G."/>
        </authorList>
    </citation>
    <scope>NUCLEOTIDE SEQUENCE [LARGE SCALE GENOMIC DNA]</scope>
    <source>
        <strain evidence="2 3">Y32</strain>
    </source>
</reference>
<dbReference type="SMART" id="SM00530">
    <property type="entry name" value="HTH_XRE"/>
    <property type="match status" value="1"/>
</dbReference>
<accession>A0A0A2T9Z1</accession>
<organism evidence="2 3">
    <name type="scientific">Pontibacillus yanchengensis Y32</name>
    <dbReference type="NCBI Taxonomy" id="1385514"/>
    <lineage>
        <taxon>Bacteria</taxon>
        <taxon>Bacillati</taxon>
        <taxon>Bacillota</taxon>
        <taxon>Bacilli</taxon>
        <taxon>Bacillales</taxon>
        <taxon>Bacillaceae</taxon>
        <taxon>Pontibacillus</taxon>
    </lineage>
</organism>
<keyword evidence="3" id="KW-1185">Reference proteome</keyword>
<dbReference type="AlphaFoldDB" id="A0A0A2T9Z1"/>
<evidence type="ECO:0000313" key="3">
    <source>
        <dbReference type="Proteomes" id="UP000030147"/>
    </source>
</evidence>
<protein>
    <submittedName>
        <fullName evidence="2">XRE family transcriptional regulator</fullName>
    </submittedName>
</protein>
<name>A0A0A2T9Z1_9BACI</name>
<dbReference type="OrthoDB" id="1796720at2"/>
<dbReference type="EMBL" id="AVBF01000104">
    <property type="protein sequence ID" value="KGP70871.1"/>
    <property type="molecule type" value="Genomic_DNA"/>
</dbReference>
<feature type="domain" description="HTH cro/C1-type" evidence="1">
    <location>
        <begin position="14"/>
        <end position="67"/>
    </location>
</feature>
<dbReference type="PROSITE" id="PS50943">
    <property type="entry name" value="HTH_CROC1"/>
    <property type="match status" value="1"/>
</dbReference>
<dbReference type="STRING" id="1385514.N782_03610"/>
<dbReference type="CDD" id="cd00093">
    <property type="entry name" value="HTH_XRE"/>
    <property type="match status" value="1"/>
</dbReference>
<dbReference type="SUPFAM" id="SSF47413">
    <property type="entry name" value="lambda repressor-like DNA-binding domains"/>
    <property type="match status" value="1"/>
</dbReference>
<dbReference type="RefSeq" id="WP_036824556.1">
    <property type="nucleotide sequence ID" value="NZ_AVBF01000104.1"/>
</dbReference>
<sequence>MDQHALIKQLSSKIKLVRVEKGYTQDRMAIILGISKKTLVQIEKGRIEAGWTTIVAMCALFRDSEVIQHSLGADPIEVLETIAHHHVNRPKQRTMGGKVWWTPIIEKDGYMVQQNVISQHYRIIDEQNYRYFSTFDKEEAEEKLKELMLSSS</sequence>
<dbReference type="Gene3D" id="1.10.260.40">
    <property type="entry name" value="lambda repressor-like DNA-binding domains"/>
    <property type="match status" value="1"/>
</dbReference>